<dbReference type="PANTHER" id="PTHR13800">
    <property type="entry name" value="TRANSIENT RECEPTOR POTENTIAL CATION CHANNEL, SUBFAMILY M, MEMBER 6"/>
    <property type="match status" value="1"/>
</dbReference>
<reference evidence="12" key="1">
    <citation type="submission" date="2021-02" db="EMBL/GenBank/DDBJ databases">
        <authorList>
            <person name="Nowell W R."/>
        </authorList>
    </citation>
    <scope>NUCLEOTIDE SEQUENCE</scope>
</reference>
<gene>
    <name evidence="12" type="ORF">JYZ213_LOCUS5946</name>
</gene>
<sequence length="1371" mass="159094">MAKEITQQISLLHQVIHQLNIRQSDYTSEVTKEYGYLKFDENEFDSTTRLSQYIRLALQTNAKTVVEFLQHGWCLPTPDLIISVIGGGKQCNISAHLRKIFQRGLVAAAATTNAWLITSGTNVGIAKEVGEALSNYRYKNRKHGLDVPCIGICTWDYTAGNQQLQCQHIETPSPDDTNMNRTIDLLKHKRRSRTESIQMDMIEDKYIRSYAVKHLDGKYYDLEPNHTHFLLFDGNSSNVDTVLVQRAQIEKYLRRMDMQTSIGNILIPPVMILAEGGPFSIRTICEALQSSTPLVVVKGSGRAADLVADLHLFFSRIETNNKYETKQVYRTQLSPLEEDELNLIFEKNRRNKNKWIDDVKDNLCQILYERIQLVVIFEFDSPRHHGNLEDAILEALINAAKFSGDNLDEQQCRVAELKLAMAWQNFDYAQKHILTDATITEWKESDLCQALIDALRRDYVDFVELLMDYGSPLEKLTLNNLEQLYTSSNIDNGLPIESTDKNLSIRDSYYSCYFPNQLQTSRIILNKDQPLGQNARREFFLWAIFLDRYELARYLCSKTWNQSVASLIAAQIYRQAITMALHSETKQHYENNARLFDRDALFIIDRCFDHDEYFAVDLLKQPAVAFDNVQPLKLAEQARCRAFLASKCVQKYLDEKWYGHINYKRPAINLQIFFCSLFIPLIPIFCIFLPYVHEHPQIIPNNKNHLKSRNPFIIRNIITSDRDPTDERIRWSKKLIYFYKAPIVRFCYNVIFLGLFLGLFSFVLLIDYLPVNIHYGQQSNITNFPLPITEIILHVCVWTLIMEESRQFILMEYQKYISDMWNLINVAAIILYLIAFITRFIPNETFFIISKIFLNLDLIVWFVGTLHLFAAFERLGPKLVMIFNTMKDLFFFVCFIIIFLCGFSITSWSLITSASQVHWIYSDDGQLVNVTVSIHRNNSWTWKLIRDITHYGVWKVFGQVDPIVGTDSYSNMAFILAIVFVAIANILLLNVLIALFNVTVQNVQEQSHDLWRYQRFLIVNEYSRKTLLPPPFNILYYIFIIIQYFLTRFRLYRSRRRFIAAEMLLEDIKTMNSNNPQQFKISDSIRRESAIAEDYWQSIFKHKKHDQTEIILQNIEQKINHLKPHIHDNDQRIMIKAIGIAHTLSDIDLSIIYVDRDNIYYAMQQYQDVLLSYNKRVIQYSGKNQQILISNTSCWGLTIDKNGFIYVSDCDKNEVRRWKLGDTKGELIAGGNGKGNQLNQLNSPNYIFIDDDYSLYISDWGNNRVMKWKKDAKEGIIVAGGNGKGNSLNQLGGSHGVIVDHLGQIYVADYGNHRVMRWCEGDKEGEAVVGGNGEGNQSTQLNCPTGLSFDHEENLYVVDCFNHRIQKYEKI</sequence>
<dbReference type="GO" id="GO:0005886">
    <property type="term" value="C:plasma membrane"/>
    <property type="evidence" value="ECO:0007669"/>
    <property type="project" value="TreeGrafter"/>
</dbReference>
<dbReference type="CDD" id="cd05819">
    <property type="entry name" value="NHL"/>
    <property type="match status" value="1"/>
</dbReference>
<evidence type="ECO:0000256" key="8">
    <source>
        <dbReference type="SAM" id="Phobius"/>
    </source>
</evidence>
<name>A0A813TKM2_9BILA</name>
<dbReference type="InterPro" id="IPR057366">
    <property type="entry name" value="TRPM-like"/>
</dbReference>
<evidence type="ECO:0000313" key="13">
    <source>
        <dbReference type="Proteomes" id="UP000663845"/>
    </source>
</evidence>
<proteinExistence type="predicted"/>
<keyword evidence="7" id="KW-0407">Ion channel</keyword>
<comment type="caution">
    <text evidence="12">The sequence shown here is derived from an EMBL/GenBank/DDBJ whole genome shotgun (WGS) entry which is preliminary data.</text>
</comment>
<comment type="subcellular location">
    <subcellularLocation>
        <location evidence="1">Membrane</location>
        <topology evidence="1">Multi-pass membrane protein</topology>
    </subcellularLocation>
</comment>
<evidence type="ECO:0000313" key="12">
    <source>
        <dbReference type="EMBL" id="CAF0814225.1"/>
    </source>
</evidence>
<evidence type="ECO:0000256" key="3">
    <source>
        <dbReference type="ARBA" id="ARBA00022692"/>
    </source>
</evidence>
<organism evidence="12 13">
    <name type="scientific">Adineta steineri</name>
    <dbReference type="NCBI Taxonomy" id="433720"/>
    <lineage>
        <taxon>Eukaryota</taxon>
        <taxon>Metazoa</taxon>
        <taxon>Spiralia</taxon>
        <taxon>Gnathifera</taxon>
        <taxon>Rotifera</taxon>
        <taxon>Eurotatoria</taxon>
        <taxon>Bdelloidea</taxon>
        <taxon>Adinetida</taxon>
        <taxon>Adinetidae</taxon>
        <taxon>Adineta</taxon>
    </lineage>
</organism>
<keyword evidence="3 8" id="KW-0812">Transmembrane</keyword>
<evidence type="ECO:0000256" key="7">
    <source>
        <dbReference type="ARBA" id="ARBA00023303"/>
    </source>
</evidence>
<protein>
    <submittedName>
        <fullName evidence="12">Uncharacterized protein</fullName>
    </submittedName>
</protein>
<dbReference type="PANTHER" id="PTHR13800:SF1">
    <property type="entry name" value="TRANSIENT RECEPTOR POTENTIAL CATION CHANNEL TRPM"/>
    <property type="match status" value="1"/>
</dbReference>
<feature type="transmembrane region" description="Helical" evidence="8">
    <location>
        <begin position="972"/>
        <end position="996"/>
    </location>
</feature>
<evidence type="ECO:0000259" key="9">
    <source>
        <dbReference type="Pfam" id="PF00520"/>
    </source>
</evidence>
<feature type="domain" description="TRPM SLOG" evidence="10">
    <location>
        <begin position="198"/>
        <end position="322"/>
    </location>
</feature>
<dbReference type="InterPro" id="IPR011042">
    <property type="entry name" value="6-blade_b-propeller_TolB-like"/>
</dbReference>
<evidence type="ECO:0000259" key="11">
    <source>
        <dbReference type="Pfam" id="PF25508"/>
    </source>
</evidence>
<evidence type="ECO:0000256" key="5">
    <source>
        <dbReference type="ARBA" id="ARBA00023065"/>
    </source>
</evidence>
<evidence type="ECO:0000259" key="10">
    <source>
        <dbReference type="Pfam" id="PF18139"/>
    </source>
</evidence>
<feature type="domain" description="TRPM SLOG" evidence="10">
    <location>
        <begin position="52"/>
        <end position="181"/>
    </location>
</feature>
<dbReference type="Pfam" id="PF25508">
    <property type="entry name" value="TRPM2"/>
    <property type="match status" value="1"/>
</dbReference>
<feature type="transmembrane region" description="Helical" evidence="8">
    <location>
        <begin position="847"/>
        <end position="869"/>
    </location>
</feature>
<feature type="transmembrane region" description="Helical" evidence="8">
    <location>
        <begin position="823"/>
        <end position="841"/>
    </location>
</feature>
<accession>A0A813TKM2</accession>
<keyword evidence="2" id="KW-0813">Transport</keyword>
<dbReference type="GO" id="GO:0030001">
    <property type="term" value="P:metal ion transport"/>
    <property type="evidence" value="ECO:0007669"/>
    <property type="project" value="TreeGrafter"/>
</dbReference>
<dbReference type="InterPro" id="IPR005821">
    <property type="entry name" value="Ion_trans_dom"/>
</dbReference>
<evidence type="ECO:0000256" key="2">
    <source>
        <dbReference type="ARBA" id="ARBA00022448"/>
    </source>
</evidence>
<dbReference type="GO" id="GO:0005261">
    <property type="term" value="F:monoatomic cation channel activity"/>
    <property type="evidence" value="ECO:0007669"/>
    <property type="project" value="TreeGrafter"/>
</dbReference>
<dbReference type="EMBL" id="CAJNOG010000036">
    <property type="protein sequence ID" value="CAF0814225.1"/>
    <property type="molecule type" value="Genomic_DNA"/>
</dbReference>
<dbReference type="Pfam" id="PF18139">
    <property type="entry name" value="LSDAT_euk"/>
    <property type="match status" value="2"/>
</dbReference>
<keyword evidence="5" id="KW-0406">Ion transport</keyword>
<feature type="transmembrane region" description="Helical" evidence="8">
    <location>
        <begin position="670"/>
        <end position="692"/>
    </location>
</feature>
<dbReference type="Pfam" id="PF00520">
    <property type="entry name" value="Ion_trans"/>
    <property type="match status" value="1"/>
</dbReference>
<evidence type="ECO:0000256" key="6">
    <source>
        <dbReference type="ARBA" id="ARBA00023136"/>
    </source>
</evidence>
<dbReference type="Gene3D" id="2.120.10.30">
    <property type="entry name" value="TolB, C-terminal domain"/>
    <property type="match status" value="1"/>
</dbReference>
<feature type="domain" description="Ion transport" evidence="9">
    <location>
        <begin position="765"/>
        <end position="1007"/>
    </location>
</feature>
<feature type="transmembrane region" description="Helical" evidence="8">
    <location>
        <begin position="889"/>
        <end position="911"/>
    </location>
</feature>
<feature type="transmembrane region" description="Helical" evidence="8">
    <location>
        <begin position="1034"/>
        <end position="1052"/>
    </location>
</feature>
<feature type="domain" description="TRPM-like" evidence="11">
    <location>
        <begin position="526"/>
        <end position="645"/>
    </location>
</feature>
<keyword evidence="6 8" id="KW-0472">Membrane</keyword>
<dbReference type="Proteomes" id="UP000663845">
    <property type="component" value="Unassembled WGS sequence"/>
</dbReference>
<dbReference type="SUPFAM" id="SSF101898">
    <property type="entry name" value="NHL repeat"/>
    <property type="match status" value="1"/>
</dbReference>
<evidence type="ECO:0000256" key="4">
    <source>
        <dbReference type="ARBA" id="ARBA00022989"/>
    </source>
</evidence>
<feature type="transmembrane region" description="Helical" evidence="8">
    <location>
        <begin position="784"/>
        <end position="802"/>
    </location>
</feature>
<dbReference type="InterPro" id="IPR050927">
    <property type="entry name" value="TRPM"/>
</dbReference>
<keyword evidence="4 8" id="KW-1133">Transmembrane helix</keyword>
<feature type="transmembrane region" description="Helical" evidence="8">
    <location>
        <begin position="743"/>
        <end position="764"/>
    </location>
</feature>
<evidence type="ECO:0000256" key="1">
    <source>
        <dbReference type="ARBA" id="ARBA00004141"/>
    </source>
</evidence>
<dbReference type="InterPro" id="IPR041491">
    <property type="entry name" value="TRPM_SLOG"/>
</dbReference>